<dbReference type="RefSeq" id="YP_009467245.1">
    <property type="nucleotide sequence ID" value="NC_037151.1"/>
</dbReference>
<evidence type="ECO:0000313" key="1">
    <source>
        <dbReference type="EMBL" id="ARU81214.1"/>
    </source>
</evidence>
<dbReference type="EMBL" id="KY628304">
    <property type="protein sequence ID" value="ARU81214.1"/>
    <property type="molecule type" value="Genomic_DNA"/>
</dbReference>
<keyword evidence="1" id="KW-0150">Chloroplast</keyword>
<organism evidence="1">
    <name type="scientific">Ziziphus mauritiana</name>
    <name type="common">Indian jujube</name>
    <dbReference type="NCBI Taxonomy" id="157914"/>
    <lineage>
        <taxon>Eukaryota</taxon>
        <taxon>Viridiplantae</taxon>
        <taxon>Streptophyta</taxon>
        <taxon>Embryophyta</taxon>
        <taxon>Tracheophyta</taxon>
        <taxon>Spermatophyta</taxon>
        <taxon>Magnoliopsida</taxon>
        <taxon>eudicotyledons</taxon>
        <taxon>Gunneridae</taxon>
        <taxon>Pentapetalae</taxon>
        <taxon>rosids</taxon>
        <taxon>fabids</taxon>
        <taxon>Rosales</taxon>
        <taxon>Rhamnaceae</taxon>
        <taxon>Paliureae</taxon>
        <taxon>Ziziphus</taxon>
    </lineage>
</organism>
<accession>A0A2K8GMU5</accession>
<dbReference type="GeneID" id="36272764"/>
<dbReference type="AlphaFoldDB" id="A0A2K8GMU5"/>
<name>A0A2K8GMU5_ZIZMA</name>
<geneLocation type="chloroplast" evidence="1"/>
<sequence>MKEKKGFMKGELLHDCQMV</sequence>
<proteinExistence type="predicted"/>
<keyword evidence="1" id="KW-0934">Plastid</keyword>
<protein>
    <submittedName>
        <fullName evidence="1">InfA</fullName>
    </submittedName>
</protein>
<gene>
    <name evidence="1" type="primary">infA</name>
</gene>
<reference evidence="1" key="1">
    <citation type="submission" date="2017-02" db="EMBL/GenBank/DDBJ databases">
        <title>Phylogenetic analysis of three major Ziziphus species.</title>
        <authorList>
            <person name="Huang J."/>
        </authorList>
    </citation>
    <scope>NUCLEOTIDE SEQUENCE</scope>
</reference>